<evidence type="ECO:0000313" key="3">
    <source>
        <dbReference type="EMBL" id="KJF77317.1"/>
    </source>
</evidence>
<dbReference type="Proteomes" id="UP000032582">
    <property type="component" value="Unassembled WGS sequence"/>
</dbReference>
<gene>
    <name evidence="2" type="ORF">I8608_001305</name>
    <name evidence="3" type="ORF">UA45_13450</name>
</gene>
<comment type="caution">
    <text evidence="3">The sequence shown here is derived from an EMBL/GenBank/DDBJ whole genome shotgun (WGS) entry which is preliminary data.</text>
</comment>
<reference evidence="2" key="3">
    <citation type="submission" date="2020-10" db="EMBL/GenBank/DDBJ databases">
        <authorList>
            <consortium name="NCBI Pathogen Detection Project"/>
        </authorList>
    </citation>
    <scope>NUCLEOTIDE SEQUENCE</scope>
    <source>
        <strain evidence="2">Morganella morganii ARLG-3209</strain>
    </source>
</reference>
<reference evidence="3 4" key="1">
    <citation type="submission" date="2015-02" db="EMBL/GenBank/DDBJ databases">
        <title>Whole genome shotgun sequencing of cultured foodborne pathogen.</title>
        <authorList>
            <person name="Timme R."/>
            <person name="Allard M.W."/>
            <person name="Strain E."/>
            <person name="Evans P.S."/>
            <person name="Brown E."/>
        </authorList>
    </citation>
    <scope>NUCLEOTIDE SEQUENCE [LARGE SCALE GENOMIC DNA]</scope>
    <source>
        <strain evidence="3 4">GCSL-TSO-24</strain>
    </source>
</reference>
<evidence type="ECO:0000256" key="1">
    <source>
        <dbReference type="SAM" id="SignalP"/>
    </source>
</evidence>
<protein>
    <submittedName>
        <fullName evidence="2">Type 1 fimbrial protein</fullName>
    </submittedName>
</protein>
<feature type="signal peptide" evidence="1">
    <location>
        <begin position="1"/>
        <end position="21"/>
    </location>
</feature>
<dbReference type="Proteomes" id="UP000865968">
    <property type="component" value="Unassembled WGS sequence"/>
</dbReference>
<dbReference type="AlphaFoldDB" id="A0A0D8L650"/>
<dbReference type="PATRIC" id="fig|582.24.peg.4262"/>
<proteinExistence type="predicted"/>
<accession>A0A0D8L650</accession>
<dbReference type="RefSeq" id="WP_025152640.1">
    <property type="nucleotide sequence ID" value="NZ_JAHOAK010000010.1"/>
</dbReference>
<name>A0A0D8L650_MORMO</name>
<organism evidence="3 4">
    <name type="scientific">Morganella morganii</name>
    <name type="common">Proteus morganii</name>
    <dbReference type="NCBI Taxonomy" id="582"/>
    <lineage>
        <taxon>Bacteria</taxon>
        <taxon>Pseudomonadati</taxon>
        <taxon>Pseudomonadota</taxon>
        <taxon>Gammaproteobacteria</taxon>
        <taxon>Enterobacterales</taxon>
        <taxon>Morganellaceae</taxon>
        <taxon>Morganella</taxon>
    </lineage>
</organism>
<keyword evidence="1" id="KW-0732">Signal</keyword>
<evidence type="ECO:0000313" key="2">
    <source>
        <dbReference type="EMBL" id="HAT3808485.1"/>
    </source>
</evidence>
<dbReference type="EMBL" id="JZSH01000162">
    <property type="protein sequence ID" value="KJF77317.1"/>
    <property type="molecule type" value="Genomic_DNA"/>
</dbReference>
<reference evidence="2" key="2">
    <citation type="journal article" date="2018" name="Genome Biol.">
        <title>SKESA: strategic k-mer extension for scrupulous assemblies.</title>
        <authorList>
            <person name="Souvorov A."/>
            <person name="Agarwala R."/>
            <person name="Lipman D.J."/>
        </authorList>
    </citation>
    <scope>NUCLEOTIDE SEQUENCE</scope>
    <source>
        <strain evidence="2">Morganella morganii ARLG-3209</strain>
    </source>
</reference>
<dbReference type="EMBL" id="DACSWI010000002">
    <property type="protein sequence ID" value="HAT3808485.1"/>
    <property type="molecule type" value="Genomic_DNA"/>
</dbReference>
<evidence type="ECO:0000313" key="4">
    <source>
        <dbReference type="Proteomes" id="UP000032582"/>
    </source>
</evidence>
<feature type="chain" id="PRO_5002332473" evidence="1">
    <location>
        <begin position="22"/>
        <end position="109"/>
    </location>
</feature>
<sequence length="109" mass="11950">MKKLQFFITAAGLLMSSFAVAAESKGQSASGVIIFHGAIVEGPCTMDFQTNDISSRCYRSGMKKERLNTQTITRDTRSVSDLIPANMGDAKLHWLDDSKQLAMVVVSYL</sequence>